<comment type="caution">
    <text evidence="10">The sequence shown here is derived from an EMBL/GenBank/DDBJ whole genome shotgun (WGS) entry which is preliminary data.</text>
</comment>
<evidence type="ECO:0000259" key="9">
    <source>
        <dbReference type="SMART" id="SM00481"/>
    </source>
</evidence>
<organism evidence="10 11">
    <name type="scientific">Orenia marismortui</name>
    <dbReference type="NCBI Taxonomy" id="46469"/>
    <lineage>
        <taxon>Bacteria</taxon>
        <taxon>Bacillati</taxon>
        <taxon>Bacillota</taxon>
        <taxon>Clostridia</taxon>
        <taxon>Halanaerobiales</taxon>
        <taxon>Halobacteroidaceae</taxon>
        <taxon>Orenia</taxon>
    </lineage>
</organism>
<dbReference type="SUPFAM" id="SSF89550">
    <property type="entry name" value="PHP domain-like"/>
    <property type="match status" value="1"/>
</dbReference>
<keyword evidence="4 8" id="KW-0028">Amino-acid biosynthesis</keyword>
<dbReference type="Pfam" id="PF02811">
    <property type="entry name" value="PHP"/>
    <property type="match status" value="1"/>
</dbReference>
<comment type="catalytic activity">
    <reaction evidence="7 8">
        <text>L-histidinol phosphate + H2O = L-histidinol + phosphate</text>
        <dbReference type="Rhea" id="RHEA:14465"/>
        <dbReference type="ChEBI" id="CHEBI:15377"/>
        <dbReference type="ChEBI" id="CHEBI:43474"/>
        <dbReference type="ChEBI" id="CHEBI:57699"/>
        <dbReference type="ChEBI" id="CHEBI:57980"/>
        <dbReference type="EC" id="3.1.3.15"/>
    </reaction>
</comment>
<dbReference type="STRING" id="926561.GCA_000379025_02752"/>
<dbReference type="PANTHER" id="PTHR21039">
    <property type="entry name" value="HISTIDINOL PHOSPHATASE-RELATED"/>
    <property type="match status" value="1"/>
</dbReference>
<keyword evidence="5 8" id="KW-0378">Hydrolase</keyword>
<dbReference type="InterPro" id="IPR016195">
    <property type="entry name" value="Pol/histidinol_Pase-like"/>
</dbReference>
<dbReference type="SMART" id="SM00481">
    <property type="entry name" value="POLIIIAc"/>
    <property type="match status" value="1"/>
</dbReference>
<evidence type="ECO:0000256" key="3">
    <source>
        <dbReference type="ARBA" id="ARBA00013085"/>
    </source>
</evidence>
<dbReference type="EMBL" id="SOEG01000023">
    <property type="protein sequence ID" value="TDX48961.1"/>
    <property type="molecule type" value="Genomic_DNA"/>
</dbReference>
<dbReference type="Gene3D" id="3.20.20.140">
    <property type="entry name" value="Metal-dependent hydrolases"/>
    <property type="match status" value="1"/>
</dbReference>
<evidence type="ECO:0000256" key="4">
    <source>
        <dbReference type="ARBA" id="ARBA00022605"/>
    </source>
</evidence>
<protein>
    <recommendedName>
        <fullName evidence="3 8">Histidinol-phosphatase</fullName>
        <shortName evidence="8">HolPase</shortName>
        <ecNumber evidence="3 8">3.1.3.15</ecNumber>
    </recommendedName>
</protein>
<dbReference type="GO" id="GO:0005737">
    <property type="term" value="C:cytoplasm"/>
    <property type="evidence" value="ECO:0007669"/>
    <property type="project" value="TreeGrafter"/>
</dbReference>
<dbReference type="InterPro" id="IPR010140">
    <property type="entry name" value="Histidinol_P_phosphatase_HisJ"/>
</dbReference>
<evidence type="ECO:0000256" key="1">
    <source>
        <dbReference type="ARBA" id="ARBA00004970"/>
    </source>
</evidence>
<dbReference type="Proteomes" id="UP000295832">
    <property type="component" value="Unassembled WGS sequence"/>
</dbReference>
<comment type="pathway">
    <text evidence="1 8">Amino-acid biosynthesis; L-histidine biosynthesis; L-histidine from 5-phospho-alpha-D-ribose 1-diphosphate: step 8/9.</text>
</comment>
<proteinExistence type="inferred from homology"/>
<dbReference type="InterPro" id="IPR003141">
    <property type="entry name" value="Pol/His_phosphatase_N"/>
</dbReference>
<reference evidence="10 11" key="1">
    <citation type="submission" date="2019-03" db="EMBL/GenBank/DDBJ databases">
        <title>Subsurface microbial communities from deep shales in Ohio and West Virginia, USA.</title>
        <authorList>
            <person name="Wrighton K."/>
        </authorList>
    </citation>
    <scope>NUCLEOTIDE SEQUENCE [LARGE SCALE GENOMIC DNA]</scope>
    <source>
        <strain evidence="10 11">MSL 6dP</strain>
    </source>
</reference>
<dbReference type="AlphaFoldDB" id="A0A4R8GSM3"/>
<evidence type="ECO:0000256" key="6">
    <source>
        <dbReference type="ARBA" id="ARBA00023102"/>
    </source>
</evidence>
<dbReference type="RefSeq" id="WP_134117732.1">
    <property type="nucleotide sequence ID" value="NZ_SOEG01000023.1"/>
</dbReference>
<dbReference type="EC" id="3.1.3.15" evidence="3 8"/>
<sequence length="262" mass="31093">MLADYHMHTSFSDDSTYKMEELIRRAITLEIDEICFTEHVDYGVKTEDLNCDYSTYIEEFQRCKEEYKNQINMKFGIEFGMQVHTIDQFQRDFDQYDFDFIILSCHQVDNKAFWTGDFQKGNTQQEYNERYYKEILEVIKQYDNYSVLGHLDMIKRYDELGEYPLAKVKDIITEILKQVIKQGKGIEVNTSSFRYGLEDLTPSRDILKLYKELGGNIITIGSDTHQEGHVGYNISHVKEELKKIGYKQFCTFEKMQPIFHNL</sequence>
<name>A0A4R8GSM3_9FIRM</name>
<evidence type="ECO:0000256" key="7">
    <source>
        <dbReference type="ARBA" id="ARBA00049158"/>
    </source>
</evidence>
<comment type="similarity">
    <text evidence="2 8">Belongs to the PHP hydrolase family. HisK subfamily.</text>
</comment>
<evidence type="ECO:0000313" key="10">
    <source>
        <dbReference type="EMBL" id="TDX48961.1"/>
    </source>
</evidence>
<dbReference type="UniPathway" id="UPA00031">
    <property type="reaction ID" value="UER00013"/>
</dbReference>
<feature type="domain" description="Polymerase/histidinol phosphatase N-terminal" evidence="9">
    <location>
        <begin position="3"/>
        <end position="83"/>
    </location>
</feature>
<accession>A0A4R8GSM3</accession>
<evidence type="ECO:0000256" key="8">
    <source>
        <dbReference type="RuleBase" id="RU366003"/>
    </source>
</evidence>
<dbReference type="NCBIfam" id="TIGR01856">
    <property type="entry name" value="hisJ_fam"/>
    <property type="match status" value="1"/>
</dbReference>
<gene>
    <name evidence="10" type="ORF">C7959_12326</name>
</gene>
<dbReference type="PANTHER" id="PTHR21039:SF0">
    <property type="entry name" value="HISTIDINOL-PHOSPHATASE"/>
    <property type="match status" value="1"/>
</dbReference>
<evidence type="ECO:0000256" key="5">
    <source>
        <dbReference type="ARBA" id="ARBA00022801"/>
    </source>
</evidence>
<dbReference type="InterPro" id="IPR004013">
    <property type="entry name" value="PHP_dom"/>
</dbReference>
<keyword evidence="11" id="KW-1185">Reference proteome</keyword>
<dbReference type="GO" id="GO:0000105">
    <property type="term" value="P:L-histidine biosynthetic process"/>
    <property type="evidence" value="ECO:0007669"/>
    <property type="project" value="UniProtKB-UniRule"/>
</dbReference>
<keyword evidence="6 8" id="KW-0368">Histidine biosynthesis</keyword>
<dbReference type="GO" id="GO:0004401">
    <property type="term" value="F:histidinol-phosphatase activity"/>
    <property type="evidence" value="ECO:0007669"/>
    <property type="project" value="UniProtKB-UniRule"/>
</dbReference>
<evidence type="ECO:0000313" key="11">
    <source>
        <dbReference type="Proteomes" id="UP000295832"/>
    </source>
</evidence>
<evidence type="ECO:0000256" key="2">
    <source>
        <dbReference type="ARBA" id="ARBA00009152"/>
    </source>
</evidence>